<dbReference type="CDD" id="cd00198">
    <property type="entry name" value="vWFA"/>
    <property type="match status" value="1"/>
</dbReference>
<dbReference type="Pfam" id="PF05762">
    <property type="entry name" value="VWA_CoxE"/>
    <property type="match status" value="1"/>
</dbReference>
<dbReference type="EMBL" id="JAPDOD010000041">
    <property type="protein sequence ID" value="MDA0165036.1"/>
    <property type="molecule type" value="Genomic_DNA"/>
</dbReference>
<dbReference type="AlphaFoldDB" id="A0A9X3MXX2"/>
<dbReference type="InterPro" id="IPR036465">
    <property type="entry name" value="vWFA_dom_sf"/>
</dbReference>
<dbReference type="InterPro" id="IPR011195">
    <property type="entry name" value="UCP010256"/>
</dbReference>
<dbReference type="PANTHER" id="PTHR39338:SF6">
    <property type="entry name" value="BLL5662 PROTEIN"/>
    <property type="match status" value="1"/>
</dbReference>
<gene>
    <name evidence="2" type="ORF">OM076_32505</name>
</gene>
<reference evidence="2" key="1">
    <citation type="submission" date="2022-10" db="EMBL/GenBank/DDBJ databases">
        <title>The WGS of Solirubrobacter ginsenosidimutans DSM 21036.</title>
        <authorList>
            <person name="Jiang Z."/>
        </authorList>
    </citation>
    <scope>NUCLEOTIDE SEQUENCE</scope>
    <source>
        <strain evidence="2">DSM 21036</strain>
    </source>
</reference>
<dbReference type="PANTHER" id="PTHR39338">
    <property type="entry name" value="BLL5662 PROTEIN-RELATED"/>
    <property type="match status" value="1"/>
</dbReference>
<dbReference type="PIRSF" id="PIRSF010256">
    <property type="entry name" value="CoxE_vWa"/>
    <property type="match status" value="1"/>
</dbReference>
<feature type="domain" description="VWFA" evidence="1">
    <location>
        <begin position="251"/>
        <end position="415"/>
    </location>
</feature>
<organism evidence="2 3">
    <name type="scientific">Solirubrobacter ginsenosidimutans</name>
    <dbReference type="NCBI Taxonomy" id="490573"/>
    <lineage>
        <taxon>Bacteria</taxon>
        <taxon>Bacillati</taxon>
        <taxon>Actinomycetota</taxon>
        <taxon>Thermoleophilia</taxon>
        <taxon>Solirubrobacterales</taxon>
        <taxon>Solirubrobacteraceae</taxon>
        <taxon>Solirubrobacter</taxon>
    </lineage>
</organism>
<dbReference type="Gene3D" id="3.40.50.410">
    <property type="entry name" value="von Willebrand factor, type A domain"/>
    <property type="match status" value="1"/>
</dbReference>
<dbReference type="Proteomes" id="UP001149140">
    <property type="component" value="Unassembled WGS sequence"/>
</dbReference>
<dbReference type="SUPFAM" id="SSF53300">
    <property type="entry name" value="vWA-like"/>
    <property type="match status" value="1"/>
</dbReference>
<evidence type="ECO:0000313" key="3">
    <source>
        <dbReference type="Proteomes" id="UP001149140"/>
    </source>
</evidence>
<comment type="caution">
    <text evidence="2">The sequence shown here is derived from an EMBL/GenBank/DDBJ whole genome shotgun (WGS) entry which is preliminary data.</text>
</comment>
<evidence type="ECO:0000259" key="1">
    <source>
        <dbReference type="SMART" id="SM00327"/>
    </source>
</evidence>
<sequence length="426" mass="46268">MPDDARIASGHAEIAEKARANVVARGLAKKADEASIRTAALALAEYETGDAAALAVMGEHLSGQVARLAAVMRAEGARVGLGEVLSAERALAAIDASDRAEVFFALRTALCSTRAELQSFAAAFTIVFGSDTAPDALDELGEIAKQALPRVAVPPQGDEAPAADLTPAPAAWSEEELLREKDFGAYTDAERAMARRLLARIALRGPKRRSRRTVPTKRRRDEHDLRATIRVSLSTGGELLERRYREQALRPRRLVLICDVSGSMAPHSRMLLQYMQACVAARARVEAFVFGTRLTRVTRELRGRDSDRALMRAASAVTDWSGGTRIGEAIAELNREHGRRIGRGSMVILLSDGWDRGEPDQLSEEMARLARTAHKVIWLNPLAADPRYEPLTRGMKAAMPHVDRLLPGNSISSLETLADLMEAGTA</sequence>
<dbReference type="InterPro" id="IPR008912">
    <property type="entry name" value="Uncharacterised_CoxE"/>
</dbReference>
<accession>A0A9X3MXX2</accession>
<proteinExistence type="predicted"/>
<keyword evidence="3" id="KW-1185">Reference proteome</keyword>
<dbReference type="SMART" id="SM00327">
    <property type="entry name" value="VWA"/>
    <property type="match status" value="1"/>
</dbReference>
<dbReference type="InterPro" id="IPR002035">
    <property type="entry name" value="VWF_A"/>
</dbReference>
<protein>
    <submittedName>
        <fullName evidence="2">VWA domain-containing protein</fullName>
    </submittedName>
</protein>
<evidence type="ECO:0000313" key="2">
    <source>
        <dbReference type="EMBL" id="MDA0165036.1"/>
    </source>
</evidence>
<dbReference type="RefSeq" id="WP_270044292.1">
    <property type="nucleotide sequence ID" value="NZ_JAPDOD010000041.1"/>
</dbReference>
<name>A0A9X3MXX2_9ACTN</name>